<organism evidence="8">
    <name type="scientific">Medioppia subpectinata</name>
    <dbReference type="NCBI Taxonomy" id="1979941"/>
    <lineage>
        <taxon>Eukaryota</taxon>
        <taxon>Metazoa</taxon>
        <taxon>Ecdysozoa</taxon>
        <taxon>Arthropoda</taxon>
        <taxon>Chelicerata</taxon>
        <taxon>Arachnida</taxon>
        <taxon>Acari</taxon>
        <taxon>Acariformes</taxon>
        <taxon>Sarcoptiformes</taxon>
        <taxon>Oribatida</taxon>
        <taxon>Brachypylina</taxon>
        <taxon>Oppioidea</taxon>
        <taxon>Oppiidae</taxon>
        <taxon>Medioppia</taxon>
    </lineage>
</organism>
<dbReference type="EMBL" id="OC868118">
    <property type="protein sequence ID" value="CAD7633873.1"/>
    <property type="molecule type" value="Genomic_DNA"/>
</dbReference>
<dbReference type="Gene3D" id="3.20.20.100">
    <property type="entry name" value="NADP-dependent oxidoreductase domain"/>
    <property type="match status" value="1"/>
</dbReference>
<evidence type="ECO:0000256" key="2">
    <source>
        <dbReference type="ARBA" id="ARBA00022857"/>
    </source>
</evidence>
<dbReference type="InterPro" id="IPR023210">
    <property type="entry name" value="NADP_OxRdtase_dom"/>
</dbReference>
<comment type="similarity">
    <text evidence="1">Belongs to the aldo/keto reductase family.</text>
</comment>
<keyword evidence="2" id="KW-0521">NADP</keyword>
<dbReference type="CDD" id="cd19071">
    <property type="entry name" value="AKR_AKR1-5-like"/>
    <property type="match status" value="1"/>
</dbReference>
<dbReference type="InterPro" id="IPR018170">
    <property type="entry name" value="Aldo/ket_reductase_CS"/>
</dbReference>
<dbReference type="AlphaFoldDB" id="A0A7R9Q698"/>
<dbReference type="PANTHER" id="PTHR43827:SF3">
    <property type="entry name" value="NADP-DEPENDENT OXIDOREDUCTASE DOMAIN-CONTAINING PROTEIN"/>
    <property type="match status" value="1"/>
</dbReference>
<evidence type="ECO:0000256" key="6">
    <source>
        <dbReference type="PIRSR" id="PIRSR000097-3"/>
    </source>
</evidence>
<protein>
    <recommendedName>
        <fullName evidence="7">NADP-dependent oxidoreductase domain-containing protein</fullName>
    </recommendedName>
</protein>
<evidence type="ECO:0000256" key="3">
    <source>
        <dbReference type="ARBA" id="ARBA00023002"/>
    </source>
</evidence>
<keyword evidence="9" id="KW-1185">Reference proteome</keyword>
<dbReference type="PANTHER" id="PTHR43827">
    <property type="entry name" value="2,5-DIKETO-D-GLUCONIC ACID REDUCTASE"/>
    <property type="match status" value="1"/>
</dbReference>
<dbReference type="InterPro" id="IPR020471">
    <property type="entry name" value="AKR"/>
</dbReference>
<dbReference type="Pfam" id="PF00248">
    <property type="entry name" value="Aldo_ket_red"/>
    <property type="match status" value="1"/>
</dbReference>
<dbReference type="GO" id="GO:0016616">
    <property type="term" value="F:oxidoreductase activity, acting on the CH-OH group of donors, NAD or NADP as acceptor"/>
    <property type="evidence" value="ECO:0007669"/>
    <property type="project" value="UniProtKB-ARBA"/>
</dbReference>
<evidence type="ECO:0000313" key="9">
    <source>
        <dbReference type="Proteomes" id="UP000759131"/>
    </source>
</evidence>
<dbReference type="PROSITE" id="PS00062">
    <property type="entry name" value="ALDOKETO_REDUCTASE_2"/>
    <property type="match status" value="1"/>
</dbReference>
<dbReference type="PRINTS" id="PR00069">
    <property type="entry name" value="ALDKETRDTASE"/>
</dbReference>
<dbReference type="PROSITE" id="PS00063">
    <property type="entry name" value="ALDOKETO_REDUCTASE_3"/>
    <property type="match status" value="1"/>
</dbReference>
<proteinExistence type="inferred from homology"/>
<dbReference type="PROSITE" id="PS00798">
    <property type="entry name" value="ALDOKETO_REDUCTASE_1"/>
    <property type="match status" value="1"/>
</dbReference>
<dbReference type="OrthoDB" id="416253at2759"/>
<feature type="active site" description="Proton donor" evidence="4">
    <location>
        <position position="69"/>
    </location>
</feature>
<dbReference type="PIRSF" id="PIRSF000097">
    <property type="entry name" value="AKR"/>
    <property type="match status" value="1"/>
</dbReference>
<dbReference type="SUPFAM" id="SSF51430">
    <property type="entry name" value="NAD(P)-linked oxidoreductase"/>
    <property type="match status" value="1"/>
</dbReference>
<gene>
    <name evidence="8" type="ORF">OSB1V03_LOCUS14269</name>
</gene>
<reference evidence="8" key="1">
    <citation type="submission" date="2020-11" db="EMBL/GenBank/DDBJ databases">
        <authorList>
            <person name="Tran Van P."/>
        </authorList>
    </citation>
    <scope>NUCLEOTIDE SEQUENCE</scope>
</reference>
<dbReference type="FunFam" id="3.20.20.100:FF:000002">
    <property type="entry name" value="2,5-diketo-D-gluconic acid reductase A"/>
    <property type="match status" value="1"/>
</dbReference>
<keyword evidence="3" id="KW-0560">Oxidoreductase</keyword>
<feature type="domain" description="NADP-dependent oxidoreductase" evidence="7">
    <location>
        <begin position="45"/>
        <end position="279"/>
    </location>
</feature>
<evidence type="ECO:0000256" key="5">
    <source>
        <dbReference type="PIRSR" id="PIRSR000097-2"/>
    </source>
</evidence>
<evidence type="ECO:0000259" key="7">
    <source>
        <dbReference type="Pfam" id="PF00248"/>
    </source>
</evidence>
<sequence>MSVLKIATVFINIYFLNAVVVVPTIKLNTGYEVPVLGLGTYNDTSQVMIDTIQSAIAIGYRHIDTAELYGNEQDIGKGLALAIASGAVKRADVFITTKITPEKKDRKLALEAVRVALGKLQTTYVDLMLIHWPAGNVSDIYAGLEDAVDQKLVRSIGVSNFDAPALQALLKTARVKPAMNQIEIHPNTNQDETVALCQKEGVAVTGYSPLGTGSLLKEPHLVAISKAHTRSAAQVALRWQIQRGLVTIPKTTHKDRLNENINVFDFKLTDSEMKTIHDIKK</sequence>
<evidence type="ECO:0000313" key="8">
    <source>
        <dbReference type="EMBL" id="CAD7633873.1"/>
    </source>
</evidence>
<evidence type="ECO:0000256" key="4">
    <source>
        <dbReference type="PIRSR" id="PIRSR000097-1"/>
    </source>
</evidence>
<feature type="binding site" evidence="5">
    <location>
        <position position="131"/>
    </location>
    <ligand>
        <name>substrate</name>
    </ligand>
</feature>
<dbReference type="InterPro" id="IPR036812">
    <property type="entry name" value="NAD(P)_OxRdtase_dom_sf"/>
</dbReference>
<dbReference type="Proteomes" id="UP000759131">
    <property type="component" value="Unassembled WGS sequence"/>
</dbReference>
<evidence type="ECO:0000256" key="1">
    <source>
        <dbReference type="ARBA" id="ARBA00007905"/>
    </source>
</evidence>
<name>A0A7R9Q698_9ACAR</name>
<dbReference type="EMBL" id="CAJPIZ010013543">
    <property type="protein sequence ID" value="CAG2114303.1"/>
    <property type="molecule type" value="Genomic_DNA"/>
</dbReference>
<feature type="site" description="Lowers pKa of active site Tyr" evidence="6">
    <location>
        <position position="98"/>
    </location>
</feature>
<accession>A0A7R9Q698</accession>